<evidence type="ECO:0000313" key="1">
    <source>
        <dbReference type="EMBL" id="KAI4865111.1"/>
    </source>
</evidence>
<evidence type="ECO:0000313" key="2">
    <source>
        <dbReference type="Proteomes" id="UP001497700"/>
    </source>
</evidence>
<organism evidence="1 2">
    <name type="scientific">Hypoxylon rubiginosum</name>
    <dbReference type="NCBI Taxonomy" id="110542"/>
    <lineage>
        <taxon>Eukaryota</taxon>
        <taxon>Fungi</taxon>
        <taxon>Dikarya</taxon>
        <taxon>Ascomycota</taxon>
        <taxon>Pezizomycotina</taxon>
        <taxon>Sordariomycetes</taxon>
        <taxon>Xylariomycetidae</taxon>
        <taxon>Xylariales</taxon>
        <taxon>Hypoxylaceae</taxon>
        <taxon>Hypoxylon</taxon>
    </lineage>
</organism>
<reference evidence="1 2" key="1">
    <citation type="journal article" date="2022" name="New Phytol.">
        <title>Ecological generalism drives hyperdiversity of secondary metabolite gene clusters in xylarialean endophytes.</title>
        <authorList>
            <person name="Franco M.E.E."/>
            <person name="Wisecaver J.H."/>
            <person name="Arnold A.E."/>
            <person name="Ju Y.M."/>
            <person name="Slot J.C."/>
            <person name="Ahrendt S."/>
            <person name="Moore L.P."/>
            <person name="Eastman K.E."/>
            <person name="Scott K."/>
            <person name="Konkel Z."/>
            <person name="Mondo S.J."/>
            <person name="Kuo A."/>
            <person name="Hayes R.D."/>
            <person name="Haridas S."/>
            <person name="Andreopoulos B."/>
            <person name="Riley R."/>
            <person name="LaButti K."/>
            <person name="Pangilinan J."/>
            <person name="Lipzen A."/>
            <person name="Amirebrahimi M."/>
            <person name="Yan J."/>
            <person name="Adam C."/>
            <person name="Keymanesh K."/>
            <person name="Ng V."/>
            <person name="Louie K."/>
            <person name="Northen T."/>
            <person name="Drula E."/>
            <person name="Henrissat B."/>
            <person name="Hsieh H.M."/>
            <person name="Youens-Clark K."/>
            <person name="Lutzoni F."/>
            <person name="Miadlikowska J."/>
            <person name="Eastwood D.C."/>
            <person name="Hamelin R.C."/>
            <person name="Grigoriev I.V."/>
            <person name="U'Ren J.M."/>
        </authorList>
    </citation>
    <scope>NUCLEOTIDE SEQUENCE [LARGE SCALE GENOMIC DNA]</scope>
    <source>
        <strain evidence="1 2">CBS 119005</strain>
    </source>
</reference>
<name>A0ACB9Z0T2_9PEZI</name>
<dbReference type="EMBL" id="MU393476">
    <property type="protein sequence ID" value="KAI4865111.1"/>
    <property type="molecule type" value="Genomic_DNA"/>
</dbReference>
<sequence length="580" mass="62795">MGLRYSIFASSSGASHARFNLPAPLLISFSRYNQDSSISSLTIETPPQPPSVLGGFSAPLLNATTTGYSPDTGSFYTPASQIFSGIDVRPQRLSSNNTSATGMANRSAALPNPAYNVRDLYSGARPSFGRATEHTRSPSFAAPLRRHPLSPTPSPSIGFTSPVRMDASQYGKSGGAHIPPLLAMSTNGQLVYGDSGTPIKVEIHGTIDKGFFMSEGDWTCYRRNYFSCICSYSLSPYYPNTTMQYAPNGSSTSYQVFGFAMSISAVVSDSDSHTIDLVQHTPKRDKGPVQKPEKVRLTPKQPQQTPHPLLYQDHHNLPGGSRPLYESGYGQSAQGSYPSEHTFERIQFKQATANNGKRRAAQQYYHLVVELYADVGSQSQDQFMKIAQRKSAKMIVRGRSPGHYQTERRGSTSSGPGGSGGMGGYSGSQVLGSEYGTGGSSLLQGTYASSGGYDPRPGHYGATRHPELPMEPIIPAEEAKAIENTKDYQYYPAAIYEGADSRQGVEMFSHRNEPEHLMSSAPATGDSTTSKVKHEYDGSLPSLFYQPGTAYYPRSCSRFEGKPTSAGYYPTMPAMLPQSG</sequence>
<dbReference type="Proteomes" id="UP001497700">
    <property type="component" value="Unassembled WGS sequence"/>
</dbReference>
<protein>
    <submittedName>
        <fullName evidence="1">P53-like transcription factor</fullName>
    </submittedName>
</protein>
<keyword evidence="2" id="KW-1185">Reference proteome</keyword>
<comment type="caution">
    <text evidence="1">The sequence shown here is derived from an EMBL/GenBank/DDBJ whole genome shotgun (WGS) entry which is preliminary data.</text>
</comment>
<proteinExistence type="predicted"/>
<gene>
    <name evidence="1" type="ORF">F4820DRAFT_308232</name>
</gene>
<accession>A0ACB9Z0T2</accession>